<dbReference type="SUPFAM" id="SSF56935">
    <property type="entry name" value="Porins"/>
    <property type="match status" value="1"/>
</dbReference>
<feature type="signal peptide" evidence="1">
    <location>
        <begin position="1"/>
        <end position="20"/>
    </location>
</feature>
<dbReference type="EMBL" id="PZKF01000027">
    <property type="protein sequence ID" value="PTE16970.1"/>
    <property type="molecule type" value="Genomic_DNA"/>
</dbReference>
<dbReference type="Gene3D" id="2.40.160.10">
    <property type="entry name" value="Porin"/>
    <property type="match status" value="1"/>
</dbReference>
<comment type="caution">
    <text evidence="3">The sequence shown here is derived from an EMBL/GenBank/DDBJ whole genome shotgun (WGS) entry which is preliminary data.</text>
</comment>
<protein>
    <recommendedName>
        <fullName evidence="2">Porin domain-containing protein</fullName>
    </recommendedName>
</protein>
<dbReference type="RefSeq" id="WP_107325505.1">
    <property type="nucleotide sequence ID" value="NZ_NHSP01000088.1"/>
</dbReference>
<feature type="domain" description="Porin" evidence="2">
    <location>
        <begin position="9"/>
        <end position="297"/>
    </location>
</feature>
<dbReference type="InterPro" id="IPR023614">
    <property type="entry name" value="Porin_dom_sf"/>
</dbReference>
<keyword evidence="1" id="KW-0732">Signal</keyword>
<dbReference type="Proteomes" id="UP000241899">
    <property type="component" value="Unassembled WGS sequence"/>
</dbReference>
<sequence>MKSLSAPLLALLATTTLAQAQTADQPMYVSGDLRFDYADTNGGDADLAQIDISLGLRMGAPGGNPLGFELGIKGYESAEFDLSDYALFPTLWVETGYGKFSVGAPRSALADRIETPRFGGSRIADPLLDGALNTTEALATLGDQSFYGLRYDGTFGDYDVGASWHHFDNNADTLTAVVARDLGAFDFALGVELIDAPGLNEENLLATLGYDAGQYGGRFTWGQSGIVGDTDGVALEGFYKPFDPLTLGASWGRIDAGSDPHILGVSAEMEFLTNGYAGVGYVDAEDADNAATAWVGWKLDY</sequence>
<evidence type="ECO:0000313" key="3">
    <source>
        <dbReference type="EMBL" id="PTE16970.1"/>
    </source>
</evidence>
<dbReference type="GO" id="GO:0016020">
    <property type="term" value="C:membrane"/>
    <property type="evidence" value="ECO:0007669"/>
    <property type="project" value="InterPro"/>
</dbReference>
<dbReference type="Pfam" id="PF13609">
    <property type="entry name" value="Porin_4"/>
    <property type="match status" value="1"/>
</dbReference>
<evidence type="ECO:0000256" key="1">
    <source>
        <dbReference type="SAM" id="SignalP"/>
    </source>
</evidence>
<proteinExistence type="predicted"/>
<accession>A0A2T4JGD1</accession>
<feature type="chain" id="PRO_5015424721" description="Porin domain-containing protein" evidence="1">
    <location>
        <begin position="21"/>
        <end position="301"/>
    </location>
</feature>
<dbReference type="AlphaFoldDB" id="A0A2T4JGD1"/>
<keyword evidence="4" id="KW-1185">Reference proteome</keyword>
<gene>
    <name evidence="3" type="ORF">C5F46_11565</name>
</gene>
<dbReference type="GO" id="GO:0015288">
    <property type="term" value="F:porin activity"/>
    <property type="evidence" value="ECO:0007669"/>
    <property type="project" value="InterPro"/>
</dbReference>
<evidence type="ECO:0000313" key="4">
    <source>
        <dbReference type="Proteomes" id="UP000241899"/>
    </source>
</evidence>
<evidence type="ECO:0000259" key="2">
    <source>
        <dbReference type="Pfam" id="PF13609"/>
    </source>
</evidence>
<reference evidence="3 4" key="1">
    <citation type="submission" date="2018-03" db="EMBL/GenBank/DDBJ databases">
        <title>Rhodobacter veldkampii.</title>
        <authorList>
            <person name="Meyer T.E."/>
            <person name="Miller S."/>
            <person name="Lodha T."/>
            <person name="Gandham S."/>
            <person name="Chintalapati S."/>
            <person name="Chintalapati V.R."/>
        </authorList>
    </citation>
    <scope>NUCLEOTIDE SEQUENCE [LARGE SCALE GENOMIC DNA]</scope>
    <source>
        <strain evidence="3 4">DSM 11550</strain>
    </source>
</reference>
<dbReference type="InterPro" id="IPR033900">
    <property type="entry name" value="Gram_neg_porin_domain"/>
</dbReference>
<name>A0A2T4JGD1_9RHOB</name>
<dbReference type="OrthoDB" id="7840865at2"/>
<organism evidence="3 4">
    <name type="scientific">Phaeovulum veldkampii DSM 11550</name>
    <dbReference type="NCBI Taxonomy" id="1185920"/>
    <lineage>
        <taxon>Bacteria</taxon>
        <taxon>Pseudomonadati</taxon>
        <taxon>Pseudomonadota</taxon>
        <taxon>Alphaproteobacteria</taxon>
        <taxon>Rhodobacterales</taxon>
        <taxon>Paracoccaceae</taxon>
        <taxon>Phaeovulum</taxon>
    </lineage>
</organism>